<feature type="compositionally biased region" description="Basic and acidic residues" evidence="1">
    <location>
        <begin position="15"/>
        <end position="40"/>
    </location>
</feature>
<dbReference type="AlphaFoldDB" id="A0A117P0A2"/>
<feature type="compositionally biased region" description="Basic residues" evidence="1">
    <location>
        <begin position="1"/>
        <end position="10"/>
    </location>
</feature>
<sequence>MLRGGSRRGVGRVALSEDGHQQRGDLLGARREDRQDELRSRPARGRSSRRSSGRTTRISTAARTALSRATRTSRSGPADTATTETTMSVRLAPGGVAHPVVLGDQDLLDGHAVRQHYCPAS</sequence>
<comment type="caution">
    <text evidence="2">The sequence shown here is derived from an EMBL/GenBank/DDBJ whole genome shotgun (WGS) entry which is preliminary data.</text>
</comment>
<name>A0A117P0A2_9ACTN</name>
<organism evidence="2 3">
    <name type="scientific">Streptomyces curacoi</name>
    <dbReference type="NCBI Taxonomy" id="146536"/>
    <lineage>
        <taxon>Bacteria</taxon>
        <taxon>Bacillati</taxon>
        <taxon>Actinomycetota</taxon>
        <taxon>Actinomycetes</taxon>
        <taxon>Kitasatosporales</taxon>
        <taxon>Streptomycetaceae</taxon>
        <taxon>Streptomyces</taxon>
    </lineage>
</organism>
<dbReference type="EMBL" id="LMWJ01000023">
    <property type="protein sequence ID" value="KUM70719.1"/>
    <property type="molecule type" value="Genomic_DNA"/>
</dbReference>
<feature type="region of interest" description="Disordered" evidence="1">
    <location>
        <begin position="1"/>
        <end position="86"/>
    </location>
</feature>
<feature type="compositionally biased region" description="Basic residues" evidence="1">
    <location>
        <begin position="41"/>
        <end position="52"/>
    </location>
</feature>
<evidence type="ECO:0000256" key="1">
    <source>
        <dbReference type="SAM" id="MobiDB-lite"/>
    </source>
</evidence>
<gene>
    <name evidence="2" type="ORF">AQI70_28650</name>
</gene>
<accession>A0A117P0A2</accession>
<evidence type="ECO:0000313" key="2">
    <source>
        <dbReference type="EMBL" id="KUM70719.1"/>
    </source>
</evidence>
<evidence type="ECO:0000313" key="3">
    <source>
        <dbReference type="Proteomes" id="UP000054024"/>
    </source>
</evidence>
<proteinExistence type="predicted"/>
<feature type="compositionally biased region" description="Low complexity" evidence="1">
    <location>
        <begin position="53"/>
        <end position="76"/>
    </location>
</feature>
<protein>
    <submittedName>
        <fullName evidence="2">Uncharacterized protein</fullName>
    </submittedName>
</protein>
<dbReference type="Proteomes" id="UP000054024">
    <property type="component" value="Unassembled WGS sequence"/>
</dbReference>
<keyword evidence="3" id="KW-1185">Reference proteome</keyword>
<reference evidence="2 3" key="1">
    <citation type="submission" date="2015-10" db="EMBL/GenBank/DDBJ databases">
        <title>Draft genome sequence of Streptomyces curacoi DSM 40107, type strain for the species Streptomyces curacoi.</title>
        <authorList>
            <person name="Ruckert C."/>
            <person name="Winkler A."/>
            <person name="Kalinowski J."/>
            <person name="Kampfer P."/>
            <person name="Glaeser S."/>
        </authorList>
    </citation>
    <scope>NUCLEOTIDE SEQUENCE [LARGE SCALE GENOMIC DNA]</scope>
    <source>
        <strain evidence="2 3">DSM 40107</strain>
    </source>
</reference>